<keyword evidence="1" id="KW-1133">Transmembrane helix</keyword>
<accession>A0A9W6GSK5</accession>
<dbReference type="GO" id="GO:0051119">
    <property type="term" value="F:sugar transmembrane transporter activity"/>
    <property type="evidence" value="ECO:0007669"/>
    <property type="project" value="InterPro"/>
</dbReference>
<dbReference type="InterPro" id="IPR004316">
    <property type="entry name" value="SWEET_rpt"/>
</dbReference>
<dbReference type="EMBL" id="BSEC01000001">
    <property type="protein sequence ID" value="GLI92308.1"/>
    <property type="molecule type" value="Genomic_DNA"/>
</dbReference>
<gene>
    <name evidence="2" type="ORF">LMG27198_13000</name>
</gene>
<keyword evidence="1" id="KW-0812">Transmembrane</keyword>
<dbReference type="Pfam" id="PF03083">
    <property type="entry name" value="MtN3_slv"/>
    <property type="match status" value="1"/>
</dbReference>
<protein>
    <recommendedName>
        <fullName evidence="4">MtN3 and saliva related transmembrane protein</fullName>
    </recommendedName>
</protein>
<reference evidence="2" key="1">
    <citation type="journal article" date="2023" name="Int. J. Syst. Evol. Microbiol.">
        <title>Methylocystis iwaonis sp. nov., a type II methane-oxidizing bacterium from surface soil of a rice paddy field in Japan, and emended description of the genus Methylocystis (ex Whittenbury et al. 1970) Bowman et al. 1993.</title>
        <authorList>
            <person name="Kaise H."/>
            <person name="Sawadogo J.B."/>
            <person name="Alam M.S."/>
            <person name="Ueno C."/>
            <person name="Dianou D."/>
            <person name="Shinjo R."/>
            <person name="Asakawa S."/>
        </authorList>
    </citation>
    <scope>NUCLEOTIDE SEQUENCE</scope>
    <source>
        <strain evidence="2">LMG27198</strain>
    </source>
</reference>
<evidence type="ECO:0008006" key="4">
    <source>
        <dbReference type="Google" id="ProtNLM"/>
    </source>
</evidence>
<dbReference type="NCBIfam" id="NF037968">
    <property type="entry name" value="SemiSWEET_2"/>
    <property type="match status" value="1"/>
</dbReference>
<evidence type="ECO:0000313" key="2">
    <source>
        <dbReference type="EMBL" id="GLI92308.1"/>
    </source>
</evidence>
<dbReference type="GO" id="GO:0016020">
    <property type="term" value="C:membrane"/>
    <property type="evidence" value="ECO:0007669"/>
    <property type="project" value="UniProtKB-SubCell"/>
</dbReference>
<name>A0A9W6GSK5_9HYPH</name>
<sequence length="98" mass="10798">MDVTAYIGAAAALCSTASFAPQAWKIIKTRDTASISAKTYVLTVAGFLLWMSYGWLREDWALVLPNAICFLLAGFILVMTRLPQRQKEAVADSLDPDR</sequence>
<dbReference type="Gene3D" id="1.20.1280.290">
    <property type="match status" value="1"/>
</dbReference>
<evidence type="ECO:0000313" key="3">
    <source>
        <dbReference type="Proteomes" id="UP001144323"/>
    </source>
</evidence>
<comment type="caution">
    <text evidence="2">The sequence shown here is derived from an EMBL/GenBank/DDBJ whole genome shotgun (WGS) entry which is preliminary data.</text>
</comment>
<keyword evidence="1" id="KW-0472">Membrane</keyword>
<evidence type="ECO:0000256" key="1">
    <source>
        <dbReference type="SAM" id="Phobius"/>
    </source>
</evidence>
<proteinExistence type="predicted"/>
<feature type="transmembrane region" description="Helical" evidence="1">
    <location>
        <begin position="6"/>
        <end position="27"/>
    </location>
</feature>
<organism evidence="2 3">
    <name type="scientific">Methylocystis echinoides</name>
    <dbReference type="NCBI Taxonomy" id="29468"/>
    <lineage>
        <taxon>Bacteria</taxon>
        <taxon>Pseudomonadati</taxon>
        <taxon>Pseudomonadota</taxon>
        <taxon>Alphaproteobacteria</taxon>
        <taxon>Hyphomicrobiales</taxon>
        <taxon>Methylocystaceae</taxon>
        <taxon>Methylocystis</taxon>
    </lineage>
</organism>
<dbReference type="AlphaFoldDB" id="A0A9W6GSK5"/>
<feature type="transmembrane region" description="Helical" evidence="1">
    <location>
        <begin position="39"/>
        <end position="56"/>
    </location>
</feature>
<dbReference type="Proteomes" id="UP001144323">
    <property type="component" value="Unassembled WGS sequence"/>
</dbReference>
<dbReference type="RefSeq" id="WP_281801442.1">
    <property type="nucleotide sequence ID" value="NZ_BSEC01000001.1"/>
</dbReference>
<keyword evidence="3" id="KW-1185">Reference proteome</keyword>
<feature type="transmembrane region" description="Helical" evidence="1">
    <location>
        <begin position="62"/>
        <end position="79"/>
    </location>
</feature>
<dbReference type="InterPro" id="IPR047662">
    <property type="entry name" value="SemiSWEET"/>
</dbReference>